<evidence type="ECO:0000313" key="2">
    <source>
        <dbReference type="Proteomes" id="UP000887566"/>
    </source>
</evidence>
<name>A0A914VRJ8_9BILA</name>
<sequence length="74" mass="8014">MGPEGEEEEEEERTTTTVLGWMGGRQRAIDRAAGRGPRLGASGPPSQRAPVLSQRQQQGQPNRGSTGRSRRTPT</sequence>
<dbReference type="WBParaSite" id="PSAMB.scaffold2286size24116.g17317.t1">
    <property type="protein sequence ID" value="PSAMB.scaffold2286size24116.g17317.t1"/>
    <property type="gene ID" value="PSAMB.scaffold2286size24116.g17317"/>
</dbReference>
<organism evidence="2 3">
    <name type="scientific">Plectus sambesii</name>
    <dbReference type="NCBI Taxonomy" id="2011161"/>
    <lineage>
        <taxon>Eukaryota</taxon>
        <taxon>Metazoa</taxon>
        <taxon>Ecdysozoa</taxon>
        <taxon>Nematoda</taxon>
        <taxon>Chromadorea</taxon>
        <taxon>Plectida</taxon>
        <taxon>Plectina</taxon>
        <taxon>Plectoidea</taxon>
        <taxon>Plectidae</taxon>
        <taxon>Plectus</taxon>
    </lineage>
</organism>
<accession>A0A914VRJ8</accession>
<keyword evidence="2" id="KW-1185">Reference proteome</keyword>
<evidence type="ECO:0000313" key="3">
    <source>
        <dbReference type="WBParaSite" id="PSAMB.scaffold2286size24116.g17317.t1"/>
    </source>
</evidence>
<evidence type="ECO:0000256" key="1">
    <source>
        <dbReference type="SAM" id="MobiDB-lite"/>
    </source>
</evidence>
<feature type="compositionally biased region" description="Polar residues" evidence="1">
    <location>
        <begin position="53"/>
        <end position="62"/>
    </location>
</feature>
<dbReference type="Proteomes" id="UP000887566">
    <property type="component" value="Unplaced"/>
</dbReference>
<dbReference type="AlphaFoldDB" id="A0A914VRJ8"/>
<proteinExistence type="predicted"/>
<feature type="compositionally biased region" description="Acidic residues" evidence="1">
    <location>
        <begin position="1"/>
        <end position="12"/>
    </location>
</feature>
<protein>
    <submittedName>
        <fullName evidence="3">Uncharacterized protein</fullName>
    </submittedName>
</protein>
<reference evidence="3" key="1">
    <citation type="submission" date="2022-11" db="UniProtKB">
        <authorList>
            <consortium name="WormBaseParasite"/>
        </authorList>
    </citation>
    <scope>IDENTIFICATION</scope>
</reference>
<feature type="region of interest" description="Disordered" evidence="1">
    <location>
        <begin position="1"/>
        <end position="74"/>
    </location>
</feature>